<name>A0ABQ4R2S9_9HYPH</name>
<reference evidence="1" key="1">
    <citation type="journal article" date="2021" name="Front. Microbiol.">
        <title>Comprehensive Comparative Genomics and Phenotyping of Methylobacterium Species.</title>
        <authorList>
            <person name="Alessa O."/>
            <person name="Ogura Y."/>
            <person name="Fujitani Y."/>
            <person name="Takami H."/>
            <person name="Hayashi T."/>
            <person name="Sahin N."/>
            <person name="Tani A."/>
        </authorList>
    </citation>
    <scope>NUCLEOTIDE SEQUENCE</scope>
    <source>
        <strain evidence="1">KCTC 52305</strain>
    </source>
</reference>
<evidence type="ECO:0000313" key="2">
    <source>
        <dbReference type="Proteomes" id="UP001055167"/>
    </source>
</evidence>
<gene>
    <name evidence="1" type="ORF">OPKNFCMD_4522</name>
</gene>
<dbReference type="InterPro" id="IPR021451">
    <property type="entry name" value="DUF3102"/>
</dbReference>
<dbReference type="RefSeq" id="WP_128565559.1">
    <property type="nucleotide sequence ID" value="NZ_BPQH01000015.1"/>
</dbReference>
<protein>
    <recommendedName>
        <fullName evidence="3">DUF3102 domain-containing protein</fullName>
    </recommendedName>
</protein>
<dbReference type="EMBL" id="BPQH01000015">
    <property type="protein sequence ID" value="GJD51764.1"/>
    <property type="molecule type" value="Genomic_DNA"/>
</dbReference>
<sequence>MSTSNIATSINEAHAKVQAAARAAVEHATECGRLLNQAKETVLHGKWDEWVREHCTFSARSAQLYMRLARYLEDDADQAKTKRVADLSLREVGKLLSKPAFSQRKPLPPEGEKWLKDFGELWQEGRPEAKEMFARWLYNTGQVNLEQRDNIILAAWHNPDLTEADRAAAAKELAELFHRYLPPEALKITIQGIKQHGPQRLFIAMGDVIEARRGKA</sequence>
<proteinExistence type="predicted"/>
<evidence type="ECO:0008006" key="3">
    <source>
        <dbReference type="Google" id="ProtNLM"/>
    </source>
</evidence>
<evidence type="ECO:0000313" key="1">
    <source>
        <dbReference type="EMBL" id="GJD51764.1"/>
    </source>
</evidence>
<comment type="caution">
    <text evidence="1">The sequence shown here is derived from an EMBL/GenBank/DDBJ whole genome shotgun (WGS) entry which is preliminary data.</text>
</comment>
<keyword evidence="2" id="KW-1185">Reference proteome</keyword>
<dbReference type="Proteomes" id="UP001055167">
    <property type="component" value="Unassembled WGS sequence"/>
</dbReference>
<accession>A0ABQ4R2S9</accession>
<dbReference type="Pfam" id="PF11300">
    <property type="entry name" value="DUF3102"/>
    <property type="match status" value="1"/>
</dbReference>
<reference evidence="1" key="2">
    <citation type="submission" date="2021-08" db="EMBL/GenBank/DDBJ databases">
        <authorList>
            <person name="Tani A."/>
            <person name="Ola A."/>
            <person name="Ogura Y."/>
            <person name="Katsura K."/>
            <person name="Hayashi T."/>
        </authorList>
    </citation>
    <scope>NUCLEOTIDE SEQUENCE</scope>
    <source>
        <strain evidence="1">KCTC 52305</strain>
    </source>
</reference>
<organism evidence="1 2">
    <name type="scientific">Methylobacterium crusticola</name>
    <dbReference type="NCBI Taxonomy" id="1697972"/>
    <lineage>
        <taxon>Bacteria</taxon>
        <taxon>Pseudomonadati</taxon>
        <taxon>Pseudomonadota</taxon>
        <taxon>Alphaproteobacteria</taxon>
        <taxon>Hyphomicrobiales</taxon>
        <taxon>Methylobacteriaceae</taxon>
        <taxon>Methylobacterium</taxon>
    </lineage>
</organism>